<accession>A0A7W5C815</accession>
<name>A0A7W5C815_9BACL</name>
<dbReference type="InterPro" id="IPR038721">
    <property type="entry name" value="IS701-like_DDE_dom"/>
</dbReference>
<comment type="caution">
    <text evidence="2">The sequence shown here is derived from an EMBL/GenBank/DDBJ whole genome shotgun (WGS) entry which is preliminary data.</text>
</comment>
<gene>
    <name evidence="2" type="ORF">FHS16_002912</name>
</gene>
<dbReference type="RefSeq" id="WP_312890898.1">
    <property type="nucleotide sequence ID" value="NZ_CBCSLB010000006.1"/>
</dbReference>
<organism evidence="2 3">
    <name type="scientific">Paenibacillus endophyticus</name>
    <dbReference type="NCBI Taxonomy" id="1294268"/>
    <lineage>
        <taxon>Bacteria</taxon>
        <taxon>Bacillati</taxon>
        <taxon>Bacillota</taxon>
        <taxon>Bacilli</taxon>
        <taxon>Bacillales</taxon>
        <taxon>Paenibacillaceae</taxon>
        <taxon>Paenibacillus</taxon>
    </lineage>
</organism>
<evidence type="ECO:0000313" key="2">
    <source>
        <dbReference type="EMBL" id="MBB3152855.1"/>
    </source>
</evidence>
<protein>
    <recommendedName>
        <fullName evidence="1">Transposase IS701-like DDE domain-containing protein</fullName>
    </recommendedName>
</protein>
<sequence>MFERNRSNAVEMLVRFKDHATGVYYKDFRMLTMGWTDGHSFFPVDFAFLSSNNTSINGIAAGIDKRSSGYKRRKEALQSAAENIAAMLDRAIVASLSASFVLMDSWFTYAPSIQEICNRGLHVIDVVKNDKSDIWWTAAYLSESALCKLRLD</sequence>
<dbReference type="EMBL" id="JACHXW010000007">
    <property type="protein sequence ID" value="MBB3152855.1"/>
    <property type="molecule type" value="Genomic_DNA"/>
</dbReference>
<dbReference type="AlphaFoldDB" id="A0A7W5C815"/>
<dbReference type="Pfam" id="PF13546">
    <property type="entry name" value="DDE_5"/>
    <property type="match status" value="1"/>
</dbReference>
<evidence type="ECO:0000313" key="3">
    <source>
        <dbReference type="Proteomes" id="UP000518605"/>
    </source>
</evidence>
<dbReference type="InterPro" id="IPR012337">
    <property type="entry name" value="RNaseH-like_sf"/>
</dbReference>
<proteinExistence type="predicted"/>
<dbReference type="SUPFAM" id="SSF53098">
    <property type="entry name" value="Ribonuclease H-like"/>
    <property type="match status" value="1"/>
</dbReference>
<feature type="domain" description="Transposase IS701-like DDE" evidence="1">
    <location>
        <begin position="3"/>
        <end position="130"/>
    </location>
</feature>
<reference evidence="2 3" key="1">
    <citation type="submission" date="2020-08" db="EMBL/GenBank/DDBJ databases">
        <title>Genomic Encyclopedia of Type Strains, Phase III (KMG-III): the genomes of soil and plant-associated and newly described type strains.</title>
        <authorList>
            <person name="Whitman W."/>
        </authorList>
    </citation>
    <scope>NUCLEOTIDE SEQUENCE [LARGE SCALE GENOMIC DNA]</scope>
    <source>
        <strain evidence="2 3">CECT 8234</strain>
    </source>
</reference>
<dbReference type="Proteomes" id="UP000518605">
    <property type="component" value="Unassembled WGS sequence"/>
</dbReference>
<keyword evidence="3" id="KW-1185">Reference proteome</keyword>
<evidence type="ECO:0000259" key="1">
    <source>
        <dbReference type="Pfam" id="PF13546"/>
    </source>
</evidence>